<evidence type="ECO:0000313" key="2">
    <source>
        <dbReference type="Proteomes" id="UP001242811"/>
    </source>
</evidence>
<reference evidence="1 2" key="1">
    <citation type="submission" date="2023-07" db="EMBL/GenBank/DDBJ databases">
        <title>Genomic Encyclopedia of Type Strains, Phase IV (KMG-IV): sequencing the most valuable type-strain genomes for metagenomic binning, comparative biology and taxonomic classification.</title>
        <authorList>
            <person name="Goeker M."/>
        </authorList>
    </citation>
    <scope>NUCLEOTIDE SEQUENCE [LARGE SCALE GENOMIC DNA]</scope>
    <source>
        <strain evidence="1 2">DSM 14914</strain>
    </source>
</reference>
<name>A0ABU0KW14_9BACL</name>
<keyword evidence="2" id="KW-1185">Reference proteome</keyword>
<sequence>MTKELKNTIEELRRRMYNLINERGINDPKVVSASHLLDAALNEYNKKMKGKEKRGDDHVRIVPQEDGYVVMIDYKGVISDVGFRPSYVEAEKFAFAVAQVSKRTRVDVYYLEQKLEQGE</sequence>
<protein>
    <recommendedName>
        <fullName evidence="3">Spo0E like sporulation regulatory protein</fullName>
    </recommendedName>
</protein>
<dbReference type="SUPFAM" id="SSF140500">
    <property type="entry name" value="BAS1536-like"/>
    <property type="match status" value="1"/>
</dbReference>
<dbReference type="EMBL" id="JAUSWA010000004">
    <property type="protein sequence ID" value="MDQ0492805.1"/>
    <property type="molecule type" value="Genomic_DNA"/>
</dbReference>
<organism evidence="1 2">
    <name type="scientific">Paenibacillus brasilensis</name>
    <dbReference type="NCBI Taxonomy" id="128574"/>
    <lineage>
        <taxon>Bacteria</taxon>
        <taxon>Bacillati</taxon>
        <taxon>Bacillota</taxon>
        <taxon>Bacilli</taxon>
        <taxon>Bacillales</taxon>
        <taxon>Paenibacillaceae</taxon>
        <taxon>Paenibacillus</taxon>
    </lineage>
</organism>
<evidence type="ECO:0000313" key="1">
    <source>
        <dbReference type="EMBL" id="MDQ0492805.1"/>
    </source>
</evidence>
<gene>
    <name evidence="1" type="ORF">QOZ95_000955</name>
</gene>
<dbReference type="InterPro" id="IPR018540">
    <property type="entry name" value="Spo0E-like"/>
</dbReference>
<dbReference type="RefSeq" id="WP_208811855.1">
    <property type="nucleotide sequence ID" value="NZ_CP045298.1"/>
</dbReference>
<dbReference type="Gene3D" id="4.10.280.10">
    <property type="entry name" value="Helix-loop-helix DNA-binding domain"/>
    <property type="match status" value="1"/>
</dbReference>
<accession>A0ABU0KW14</accession>
<comment type="caution">
    <text evidence="1">The sequence shown here is derived from an EMBL/GenBank/DDBJ whole genome shotgun (WGS) entry which is preliminary data.</text>
</comment>
<dbReference type="InterPro" id="IPR036638">
    <property type="entry name" value="HLH_DNA-bd_sf"/>
</dbReference>
<dbReference type="Proteomes" id="UP001242811">
    <property type="component" value="Unassembled WGS sequence"/>
</dbReference>
<proteinExistence type="predicted"/>
<evidence type="ECO:0008006" key="3">
    <source>
        <dbReference type="Google" id="ProtNLM"/>
    </source>
</evidence>
<dbReference type="InterPro" id="IPR037208">
    <property type="entry name" value="Spo0E-like_sf"/>
</dbReference>
<dbReference type="Pfam" id="PF09388">
    <property type="entry name" value="SpoOE-like"/>
    <property type="match status" value="1"/>
</dbReference>